<dbReference type="Proteomes" id="UP000515450">
    <property type="component" value="Chromosome"/>
</dbReference>
<dbReference type="Gene3D" id="3.30.1340.30">
    <property type="match status" value="3"/>
</dbReference>
<dbReference type="Pfam" id="PF04972">
    <property type="entry name" value="BON"/>
    <property type="match status" value="3"/>
</dbReference>
<protein>
    <submittedName>
        <fullName evidence="2">BON domain-containing protein</fullName>
    </submittedName>
</protein>
<sequence length="221" mass="24745">MKTDAELQRDVERAIQWEPQLHLAEIAVTVDEGIVSLAGYVDSYAKKLEAENAAKRVHGVRALIENIEVQFPTNWAKTDAEIANEVLAALRTAWLVPKDKIGIKIENGWVTLDGELQWNYQREAAKHAVIYLMGIKGVTNNIKVKSDTNSAIEKKDIEDALKRSAIDGSNLLVMVSGSTVTLSGKVNSWYQKEEAERIAWNTPGIWEVNNELSIDYEYAFS</sequence>
<keyword evidence="3" id="KW-1185">Reference proteome</keyword>
<evidence type="ECO:0000313" key="3">
    <source>
        <dbReference type="Proteomes" id="UP000515450"/>
    </source>
</evidence>
<gene>
    <name evidence="2" type="ORF">HS960_05840</name>
</gene>
<evidence type="ECO:0000259" key="1">
    <source>
        <dbReference type="PROSITE" id="PS50914"/>
    </source>
</evidence>
<proteinExistence type="predicted"/>
<reference evidence="2 3" key="1">
    <citation type="journal article" date="2020" name="G3 (Bethesda)">
        <title>CeMbio - The Caenorhabditis elegans Microbiome Resource.</title>
        <authorList>
            <person name="Dirksen P."/>
            <person name="Assie A."/>
            <person name="Zimmermann J."/>
            <person name="Zhang F."/>
            <person name="Tietje A.M."/>
            <person name="Marsh S.A."/>
            <person name="Felix M.A."/>
            <person name="Shapira M."/>
            <person name="Kaleta C."/>
            <person name="Schulenburg H."/>
            <person name="Samuel B."/>
        </authorList>
    </citation>
    <scope>NUCLEOTIDE SEQUENCE [LARGE SCALE GENOMIC DNA]</scope>
    <source>
        <strain evidence="2 3">BIGb0170</strain>
    </source>
</reference>
<dbReference type="InterPro" id="IPR051686">
    <property type="entry name" value="Lipoprotein_DolP"/>
</dbReference>
<dbReference type="AlphaFoldDB" id="A0A7G5DZN2"/>
<feature type="domain" description="BON" evidence="1">
    <location>
        <begin position="78"/>
        <end position="146"/>
    </location>
</feature>
<feature type="domain" description="BON" evidence="1">
    <location>
        <begin position="3"/>
        <end position="71"/>
    </location>
</feature>
<dbReference type="PANTHER" id="PTHR34606:SF4">
    <property type="entry name" value="OUTER MEMBRANE LIPOPROTEIN DOLP"/>
    <property type="match status" value="1"/>
</dbReference>
<evidence type="ECO:0000313" key="2">
    <source>
        <dbReference type="EMBL" id="QMV67207.1"/>
    </source>
</evidence>
<feature type="domain" description="BON" evidence="1">
    <location>
        <begin position="148"/>
        <end position="216"/>
    </location>
</feature>
<dbReference type="PANTHER" id="PTHR34606">
    <property type="entry name" value="BON DOMAIN-CONTAINING PROTEIN"/>
    <property type="match status" value="1"/>
</dbReference>
<accession>A0A7G5DZN2</accession>
<dbReference type="PROSITE" id="PS50914">
    <property type="entry name" value="BON"/>
    <property type="match status" value="3"/>
</dbReference>
<organism evidence="2 3">
    <name type="scientific">Sphingobacterium paramultivorum</name>
    <dbReference type="NCBI Taxonomy" id="2886510"/>
    <lineage>
        <taxon>Bacteria</taxon>
        <taxon>Pseudomonadati</taxon>
        <taxon>Bacteroidota</taxon>
        <taxon>Sphingobacteriia</taxon>
        <taxon>Sphingobacteriales</taxon>
        <taxon>Sphingobacteriaceae</taxon>
        <taxon>Sphingobacterium</taxon>
    </lineage>
</organism>
<name>A0A7G5DZN2_9SPHI</name>
<dbReference type="InterPro" id="IPR007055">
    <property type="entry name" value="BON_dom"/>
</dbReference>
<dbReference type="RefSeq" id="WP_153848226.1">
    <property type="nucleotide sequence ID" value="NZ_CP058555.1"/>
</dbReference>
<dbReference type="EMBL" id="CP058555">
    <property type="protein sequence ID" value="QMV67207.1"/>
    <property type="molecule type" value="Genomic_DNA"/>
</dbReference>